<proteinExistence type="predicted"/>
<dbReference type="GO" id="GO:0004521">
    <property type="term" value="F:RNA endonuclease activity"/>
    <property type="evidence" value="ECO:0007669"/>
    <property type="project" value="TreeGrafter"/>
</dbReference>
<protein>
    <submittedName>
        <fullName evidence="3">Toxin</fullName>
    </submittedName>
</protein>
<reference evidence="3 4" key="1">
    <citation type="journal article" date="2023" name="Microbiol. Spectr.">
        <title>Symbiosis of Carpenter Bees with Uncharacterized Lactic Acid Bacteria Showing NAD Auxotrophy.</title>
        <authorList>
            <person name="Kawasaki S."/>
            <person name="Ozawa K."/>
            <person name="Mori T."/>
            <person name="Yamamoto A."/>
            <person name="Ito M."/>
            <person name="Ohkuma M."/>
            <person name="Sakamoto M."/>
            <person name="Matsutani M."/>
        </authorList>
    </citation>
    <scope>NUCLEOTIDE SEQUENCE [LARGE SCALE GENOMIC DNA]</scope>
    <source>
        <strain evidence="3 4">KimC2</strain>
    </source>
</reference>
<dbReference type="PIRSF" id="PIRSF006156">
    <property type="entry name" value="YafQ"/>
    <property type="match status" value="1"/>
</dbReference>
<evidence type="ECO:0000313" key="3">
    <source>
        <dbReference type="EMBL" id="BDR55985.1"/>
    </source>
</evidence>
<organism evidence="3 4">
    <name type="scientific">Xylocopilactobacillus apis</name>
    <dbReference type="NCBI Taxonomy" id="2932183"/>
    <lineage>
        <taxon>Bacteria</taxon>
        <taxon>Bacillati</taxon>
        <taxon>Bacillota</taxon>
        <taxon>Bacilli</taxon>
        <taxon>Lactobacillales</taxon>
        <taxon>Lactobacillaceae</taxon>
        <taxon>Xylocopilactobacillus</taxon>
    </lineage>
</organism>
<dbReference type="EMBL" id="AP026801">
    <property type="protein sequence ID" value="BDR55985.1"/>
    <property type="molecule type" value="Genomic_DNA"/>
</dbReference>
<dbReference type="Proteomes" id="UP001321804">
    <property type="component" value="Chromosome"/>
</dbReference>
<accession>A0AAU9D123</accession>
<gene>
    <name evidence="3" type="ORF">KIMC2_05470</name>
</gene>
<keyword evidence="4" id="KW-1185">Reference proteome</keyword>
<dbReference type="InterPro" id="IPR035093">
    <property type="entry name" value="RelE/ParE_toxin_dom_sf"/>
</dbReference>
<dbReference type="Pfam" id="PF15738">
    <property type="entry name" value="YafQ_toxin"/>
    <property type="match status" value="1"/>
</dbReference>
<feature type="active site" description="Proton donor" evidence="2">
    <location>
        <position position="87"/>
    </location>
</feature>
<name>A0AAU9D123_9LACO</name>
<evidence type="ECO:0000313" key="4">
    <source>
        <dbReference type="Proteomes" id="UP001321804"/>
    </source>
</evidence>
<dbReference type="GO" id="GO:0006415">
    <property type="term" value="P:translational termination"/>
    <property type="evidence" value="ECO:0007669"/>
    <property type="project" value="TreeGrafter"/>
</dbReference>
<dbReference type="AlphaFoldDB" id="A0AAU9D123"/>
<dbReference type="PANTHER" id="PTHR40588:SF1">
    <property type="entry name" value="MRNA INTERFERASE TOXIN YAFQ"/>
    <property type="match status" value="1"/>
</dbReference>
<dbReference type="NCBIfam" id="TIGR02385">
    <property type="entry name" value="RelE_StbE"/>
    <property type="match status" value="1"/>
</dbReference>
<evidence type="ECO:0000256" key="1">
    <source>
        <dbReference type="ARBA" id="ARBA00022649"/>
    </source>
</evidence>
<dbReference type="RefSeq" id="WP_317697798.1">
    <property type="nucleotide sequence ID" value="NZ_AP026801.1"/>
</dbReference>
<dbReference type="PANTHER" id="PTHR40588">
    <property type="entry name" value="MRNA INTERFERASE TOXIN YAFQ"/>
    <property type="match status" value="1"/>
</dbReference>
<dbReference type="GO" id="GO:0006402">
    <property type="term" value="P:mRNA catabolic process"/>
    <property type="evidence" value="ECO:0007669"/>
    <property type="project" value="TreeGrafter"/>
</dbReference>
<dbReference type="InterPro" id="IPR004386">
    <property type="entry name" value="Toxin_YafQ-like"/>
</dbReference>
<keyword evidence="1" id="KW-1277">Toxin-antitoxin system</keyword>
<evidence type="ECO:0000256" key="2">
    <source>
        <dbReference type="PIRSR" id="PIRSR006156-1"/>
    </source>
</evidence>
<dbReference type="InterPro" id="IPR007712">
    <property type="entry name" value="RelE/ParE_toxin"/>
</dbReference>
<sequence>MTDFNVKFSSNFKRNYRKIISGGRYKKEDFLVIFNILTKGSKIPEKYFDHQLVNRKPDSELHIKPDWLLIYKYVDENTIRFIDTGTHSDLFD</sequence>
<dbReference type="KEGG" id="xak:KIMC2_05470"/>
<dbReference type="SUPFAM" id="SSF143011">
    <property type="entry name" value="RelE-like"/>
    <property type="match status" value="1"/>
</dbReference>
<dbReference type="Gene3D" id="3.30.2310.20">
    <property type="entry name" value="RelE-like"/>
    <property type="match status" value="1"/>
</dbReference>